<evidence type="ECO:0000313" key="4">
    <source>
        <dbReference type="EMBL" id="KAH6588627.1"/>
    </source>
</evidence>
<accession>A0ABQ8EY19</accession>
<keyword evidence="1" id="KW-0812">Transmembrane</keyword>
<keyword evidence="1" id="KW-1133">Transmembrane helix</keyword>
<keyword evidence="2" id="KW-0732">Signal</keyword>
<sequence>MHFAYTLIAAVLCPALSSVVADPVTYDDVVEIVDDDVFDDDTYGQPRRAAIVRPYYDDAVPSDNTISHWMDPDLGQDSLVMAGMRINASVPSVNLDNIPGMRAVICDETSVSLALASLYTPRKWAEEATLLVISSYHKCGPQGKEEFTMRLAISWGIDPVKKVVIFQTVDPQKNGVTGSYEVIAMPKIIVSSAGLERTPPPIPSNMNYTRMPTFNEPSSMHQRRDLIFYKEVAPPLEKRGFPMIDHSVNVPLGINIRLDKTFSMAIPSTTGSVSLGCQPCGIQGSSTATFRGFGKLFHAPSFSVNWEGNVEAFAMIAFNLNIQANTGPKEMPIFEAPLTPLYIPGFVTLGPVFTVILRTDIAMIGEIDVKSNLSAKLPHFRAYSSTFEGKNITGFEPIYSVSADASIDIDARIQIGIIPTLAMKASILAFDLLKTSIALDTQADLKLSIHGRIAVEKTDQTATSKAMGGQFCIGLAIGTRLVATIIGSVKVLFEIAPVTLLNRCWNDLIVSREKSNTTNAVIDSYNKLIGDTDPRAIMVNGTGTAIAAVPAIAPVAAGIGDAAAYAPAPVADPAAAAAYAPAPVTDPAAAPAPVADPAAASATVVAPDPAAAPATVAARLLQIQLLLLLLLLPLLLLLLLLQIQLLLQPQLPIQLLLLLLLLLLLQWRHKQSCNRSKINHYYITCKHYSLYFIPNYVSTNFRLGLIPKDTRLKL</sequence>
<feature type="domain" description="DUF7223" evidence="3">
    <location>
        <begin position="257"/>
        <end position="439"/>
    </location>
</feature>
<evidence type="ECO:0000313" key="5">
    <source>
        <dbReference type="Proteomes" id="UP001648503"/>
    </source>
</evidence>
<organism evidence="4 5">
    <name type="scientific">Batrachochytrium salamandrivorans</name>
    <dbReference type="NCBI Taxonomy" id="1357716"/>
    <lineage>
        <taxon>Eukaryota</taxon>
        <taxon>Fungi</taxon>
        <taxon>Fungi incertae sedis</taxon>
        <taxon>Chytridiomycota</taxon>
        <taxon>Chytridiomycota incertae sedis</taxon>
        <taxon>Chytridiomycetes</taxon>
        <taxon>Rhizophydiales</taxon>
        <taxon>Rhizophydiales incertae sedis</taxon>
        <taxon>Batrachochytrium</taxon>
    </lineage>
</organism>
<dbReference type="InterPro" id="IPR055647">
    <property type="entry name" value="DUF7223"/>
</dbReference>
<gene>
    <name evidence="4" type="ORF">BASA50_010588</name>
</gene>
<evidence type="ECO:0000259" key="3">
    <source>
        <dbReference type="Pfam" id="PF23865"/>
    </source>
</evidence>
<protein>
    <recommendedName>
        <fullName evidence="3">DUF7223 domain-containing protein</fullName>
    </recommendedName>
</protein>
<dbReference type="Proteomes" id="UP001648503">
    <property type="component" value="Unassembled WGS sequence"/>
</dbReference>
<keyword evidence="5" id="KW-1185">Reference proteome</keyword>
<evidence type="ECO:0000256" key="2">
    <source>
        <dbReference type="SAM" id="SignalP"/>
    </source>
</evidence>
<name>A0ABQ8EY19_9FUNG</name>
<comment type="caution">
    <text evidence="4">The sequence shown here is derived from an EMBL/GenBank/DDBJ whole genome shotgun (WGS) entry which is preliminary data.</text>
</comment>
<feature type="transmembrane region" description="Helical" evidence="1">
    <location>
        <begin position="651"/>
        <end position="667"/>
    </location>
</feature>
<proteinExistence type="predicted"/>
<feature type="transmembrane region" description="Helical" evidence="1">
    <location>
        <begin position="625"/>
        <end position="645"/>
    </location>
</feature>
<keyword evidence="1" id="KW-0472">Membrane</keyword>
<dbReference type="Pfam" id="PF23865">
    <property type="entry name" value="DUF7223"/>
    <property type="match status" value="1"/>
</dbReference>
<feature type="chain" id="PRO_5045362124" description="DUF7223 domain-containing protein" evidence="2">
    <location>
        <begin position="22"/>
        <end position="714"/>
    </location>
</feature>
<evidence type="ECO:0000256" key="1">
    <source>
        <dbReference type="SAM" id="Phobius"/>
    </source>
</evidence>
<dbReference type="EMBL" id="JAFCIX010000496">
    <property type="protein sequence ID" value="KAH6588627.1"/>
    <property type="molecule type" value="Genomic_DNA"/>
</dbReference>
<feature type="signal peptide" evidence="2">
    <location>
        <begin position="1"/>
        <end position="21"/>
    </location>
</feature>
<reference evidence="4 5" key="1">
    <citation type="submission" date="2021-02" db="EMBL/GenBank/DDBJ databases">
        <title>Variation within the Batrachochytrium salamandrivorans European outbreak.</title>
        <authorList>
            <person name="Kelly M."/>
            <person name="Pasmans F."/>
            <person name="Shea T.P."/>
            <person name="Munoz J.F."/>
            <person name="Carranza S."/>
            <person name="Cuomo C.A."/>
            <person name="Martel A."/>
        </authorList>
    </citation>
    <scope>NUCLEOTIDE SEQUENCE [LARGE SCALE GENOMIC DNA]</scope>
    <source>
        <strain evidence="4 5">AMFP18/2</strain>
    </source>
</reference>